<organism evidence="1 2">
    <name type="scientific">Pocillopora meandrina</name>
    <dbReference type="NCBI Taxonomy" id="46732"/>
    <lineage>
        <taxon>Eukaryota</taxon>
        <taxon>Metazoa</taxon>
        <taxon>Cnidaria</taxon>
        <taxon>Anthozoa</taxon>
        <taxon>Hexacorallia</taxon>
        <taxon>Scleractinia</taxon>
        <taxon>Astrocoeniina</taxon>
        <taxon>Pocilloporidae</taxon>
        <taxon>Pocillopora</taxon>
    </lineage>
</organism>
<name>A0AAU9WUL8_9CNID</name>
<protein>
    <submittedName>
        <fullName evidence="1">Uncharacterized protein</fullName>
    </submittedName>
</protein>
<evidence type="ECO:0000313" key="1">
    <source>
        <dbReference type="EMBL" id="CAH3125894.1"/>
    </source>
</evidence>
<dbReference type="AlphaFoldDB" id="A0AAU9WUL8"/>
<comment type="caution">
    <text evidence="1">The sequence shown here is derived from an EMBL/GenBank/DDBJ whole genome shotgun (WGS) entry which is preliminary data.</text>
</comment>
<keyword evidence="2" id="KW-1185">Reference proteome</keyword>
<accession>A0AAU9WUL8</accession>
<feature type="non-terminal residue" evidence="1">
    <location>
        <position position="74"/>
    </location>
</feature>
<proteinExistence type="predicted"/>
<gene>
    <name evidence="1" type="ORF">PMEA_00012322</name>
</gene>
<dbReference type="EMBL" id="CALNXJ010000021">
    <property type="protein sequence ID" value="CAH3125894.1"/>
    <property type="molecule type" value="Genomic_DNA"/>
</dbReference>
<sequence>MAVSKVFTTFRGDILHKDCKATATPWNIRTRTGTRFCKMFDELNYRNVPAFILLRQIRMKHSSTQELHVLLLKD</sequence>
<reference evidence="1 2" key="1">
    <citation type="submission" date="2022-05" db="EMBL/GenBank/DDBJ databases">
        <authorList>
            <consortium name="Genoscope - CEA"/>
            <person name="William W."/>
        </authorList>
    </citation>
    <scope>NUCLEOTIDE SEQUENCE [LARGE SCALE GENOMIC DNA]</scope>
</reference>
<dbReference type="Proteomes" id="UP001159428">
    <property type="component" value="Unassembled WGS sequence"/>
</dbReference>
<evidence type="ECO:0000313" key="2">
    <source>
        <dbReference type="Proteomes" id="UP001159428"/>
    </source>
</evidence>